<dbReference type="InterPro" id="IPR050130">
    <property type="entry name" value="ClpA_ClpB"/>
</dbReference>
<evidence type="ECO:0000256" key="2">
    <source>
        <dbReference type="ARBA" id="ARBA00022737"/>
    </source>
</evidence>
<evidence type="ECO:0000259" key="10">
    <source>
        <dbReference type="PROSITE" id="PS51903"/>
    </source>
</evidence>
<evidence type="ECO:0000256" key="1">
    <source>
        <dbReference type="ARBA" id="ARBA00008675"/>
    </source>
</evidence>
<dbReference type="Gene3D" id="1.10.1780.10">
    <property type="entry name" value="Clp, N-terminal domain"/>
    <property type="match status" value="1"/>
</dbReference>
<evidence type="ECO:0000313" key="11">
    <source>
        <dbReference type="EMBL" id="OGG37508.1"/>
    </source>
</evidence>
<keyword evidence="2 7" id="KW-0677">Repeat</keyword>
<gene>
    <name evidence="11" type="ORF">A2110_02910</name>
</gene>
<dbReference type="FunFam" id="3.40.50.300:FF:000025">
    <property type="entry name" value="ATP-dependent Clp protease subunit"/>
    <property type="match status" value="1"/>
</dbReference>
<dbReference type="PANTHER" id="PTHR11638">
    <property type="entry name" value="ATP-DEPENDENT CLP PROTEASE"/>
    <property type="match status" value="1"/>
</dbReference>
<evidence type="ECO:0000256" key="8">
    <source>
        <dbReference type="RuleBase" id="RU004432"/>
    </source>
</evidence>
<keyword evidence="4 8" id="KW-0067">ATP-binding</keyword>
<comment type="caution">
    <text evidence="11">The sequence shown here is derived from an EMBL/GenBank/DDBJ whole genome shotgun (WGS) entry which is preliminary data.</text>
</comment>
<accession>A0A1F6BKW9</accession>
<dbReference type="SMART" id="SM00382">
    <property type="entry name" value="AAA"/>
    <property type="match status" value="2"/>
</dbReference>
<dbReference type="InterPro" id="IPR001270">
    <property type="entry name" value="ClpA/B"/>
</dbReference>
<sequence length="880" mass="98974">MPNFHRFTIKAQEALERAQGLVAEYNHGELGALHLLAALIADEETLVRPMLVKSGVNVDEFEKHLEEELQRLPRVYPSGELTQLYLSQEVMRILNKAAEVAMRERDEFVSCEHILICLIEQPSRAQDVLKSRGINRDELMRALKHLRGSARVTDESPESKFQVLEKYTVNITESARQGKLDPVIGRENELRRLMQILSRRTKNNPVLIGEPGVGKTAIVDGLAQKIVNGEVPESLKGKEVVALDIGAVIAGTKFRGEFEDRMKALLREIRGAAGRIILFVDEMHMMVGAGATEGAVDASNLLKPALARGELHCVGATTIKEYQRYIEKDAALERRFQPIHVEEPSLEDSVTILRGLRERYETHHGLKIADEALVAAVNLSARYIADRFLPDKAVDLVDEAAASRRLESDSLPGQLEDVRREITRLEIEKQALSTGGQKNGNTERLKEIDKLLTELKRKNDDISGEWHNEKHAIEELHAARKKVEELRSRAEIAEREGNFGRVAEIRYSEFPEAERGLKQLERKYAKRAKEKGTFIKEMVNEEDIAAVVSRWTGIPVSKMLETEMGKLARLEDVLEHRVVGQREAISAVARALRRSRVGLADEARPVGSFMFLGPTGVGKTELARALAAYMFNDEKAMVRLDMSEYMEKHTTARLIGSPPGYVGYDEGGQLTEAVRHRPYSLILFDEVEKAHPEVFNVLLQILDDGRLTDGKGRTVNFRNCVIIMTSNVGSEFFRNAATLGFNAGENEESDSESAESEYKDEVMEALKDTFRPEFLNRLDEIIIFNALRPAAIRKIVDIQLAEVRERLKAKGIGLKIKPEVKQYLAEHGFDPDYGARPLKRLVQKLIIDSLADQMVKGYITDGQNVSVSFNNRSKRVELAV</sequence>
<dbReference type="Proteomes" id="UP000176273">
    <property type="component" value="Unassembled WGS sequence"/>
</dbReference>
<dbReference type="InterPro" id="IPR018368">
    <property type="entry name" value="ClpA/B_CS1"/>
</dbReference>
<evidence type="ECO:0000256" key="4">
    <source>
        <dbReference type="ARBA" id="ARBA00022840"/>
    </source>
</evidence>
<dbReference type="Gene3D" id="1.10.8.60">
    <property type="match status" value="1"/>
</dbReference>
<dbReference type="FunFam" id="3.40.50.300:FF:000120">
    <property type="entry name" value="ATP-dependent chaperone ClpB"/>
    <property type="match status" value="1"/>
</dbReference>
<dbReference type="InterPro" id="IPR036628">
    <property type="entry name" value="Clp_N_dom_sf"/>
</dbReference>
<dbReference type="PANTHER" id="PTHR11638:SF18">
    <property type="entry name" value="HEAT SHOCK PROTEIN 104"/>
    <property type="match status" value="1"/>
</dbReference>
<dbReference type="Pfam" id="PF02861">
    <property type="entry name" value="Clp_N"/>
    <property type="match status" value="1"/>
</dbReference>
<dbReference type="FunFam" id="3.40.50.300:FF:000010">
    <property type="entry name" value="Chaperone clpB 1, putative"/>
    <property type="match status" value="1"/>
</dbReference>
<keyword evidence="5 8" id="KW-0143">Chaperone</keyword>
<evidence type="ECO:0000313" key="12">
    <source>
        <dbReference type="Proteomes" id="UP000176273"/>
    </source>
</evidence>
<dbReference type="InterPro" id="IPR028299">
    <property type="entry name" value="ClpA/B_CS2"/>
</dbReference>
<dbReference type="CDD" id="cd19499">
    <property type="entry name" value="RecA-like_ClpB_Hsp104-like"/>
    <property type="match status" value="1"/>
</dbReference>
<dbReference type="PROSITE" id="PS00870">
    <property type="entry name" value="CLPAB_1"/>
    <property type="match status" value="1"/>
</dbReference>
<dbReference type="GO" id="GO:0005737">
    <property type="term" value="C:cytoplasm"/>
    <property type="evidence" value="ECO:0007669"/>
    <property type="project" value="TreeGrafter"/>
</dbReference>
<dbReference type="InterPro" id="IPR041546">
    <property type="entry name" value="ClpA/ClpB_AAA_lid"/>
</dbReference>
<dbReference type="AlphaFoldDB" id="A0A1F6BKW9"/>
<organism evidence="11 12">
    <name type="scientific">Candidatus Jorgensenbacteria bacterium GWA1_54_12</name>
    <dbReference type="NCBI Taxonomy" id="1798468"/>
    <lineage>
        <taxon>Bacteria</taxon>
        <taxon>Candidatus Joergenseniibacteriota</taxon>
    </lineage>
</organism>
<dbReference type="SUPFAM" id="SSF81923">
    <property type="entry name" value="Double Clp-N motif"/>
    <property type="match status" value="1"/>
</dbReference>
<dbReference type="CDD" id="cd00009">
    <property type="entry name" value="AAA"/>
    <property type="match status" value="1"/>
</dbReference>
<dbReference type="InterPro" id="IPR003593">
    <property type="entry name" value="AAA+_ATPase"/>
</dbReference>
<keyword evidence="9" id="KW-0175">Coiled coil</keyword>
<proteinExistence type="inferred from homology"/>
<dbReference type="GO" id="GO:0034605">
    <property type="term" value="P:cellular response to heat"/>
    <property type="evidence" value="ECO:0007669"/>
    <property type="project" value="TreeGrafter"/>
</dbReference>
<dbReference type="SMART" id="SM01086">
    <property type="entry name" value="ClpB_D2-small"/>
    <property type="match status" value="1"/>
</dbReference>
<dbReference type="Gene3D" id="3.40.50.300">
    <property type="entry name" value="P-loop containing nucleotide triphosphate hydrolases"/>
    <property type="match status" value="3"/>
</dbReference>
<dbReference type="PRINTS" id="PR00300">
    <property type="entry name" value="CLPPROTEASEA"/>
</dbReference>
<dbReference type="Pfam" id="PF00004">
    <property type="entry name" value="AAA"/>
    <property type="match status" value="1"/>
</dbReference>
<feature type="domain" description="Clp R" evidence="10">
    <location>
        <begin position="4"/>
        <end position="149"/>
    </location>
</feature>
<feature type="coiled-coil region" evidence="9">
    <location>
        <begin position="415"/>
        <end position="496"/>
    </location>
</feature>
<dbReference type="InterPro" id="IPR003959">
    <property type="entry name" value="ATPase_AAA_core"/>
</dbReference>
<dbReference type="EMBL" id="MFKH01000010">
    <property type="protein sequence ID" value="OGG37508.1"/>
    <property type="molecule type" value="Genomic_DNA"/>
</dbReference>
<reference evidence="11 12" key="1">
    <citation type="journal article" date="2016" name="Nat. Commun.">
        <title>Thousands of microbial genomes shed light on interconnected biogeochemical processes in an aquifer system.</title>
        <authorList>
            <person name="Anantharaman K."/>
            <person name="Brown C.T."/>
            <person name="Hug L.A."/>
            <person name="Sharon I."/>
            <person name="Castelle C.J."/>
            <person name="Probst A.J."/>
            <person name="Thomas B.C."/>
            <person name="Singh A."/>
            <person name="Wilkins M.J."/>
            <person name="Karaoz U."/>
            <person name="Brodie E.L."/>
            <person name="Williams K.H."/>
            <person name="Hubbard S.S."/>
            <person name="Banfield J.F."/>
        </authorList>
    </citation>
    <scope>NUCLEOTIDE SEQUENCE [LARGE SCALE GENOMIC DNA]</scope>
</reference>
<evidence type="ECO:0000256" key="7">
    <source>
        <dbReference type="PROSITE-ProRule" id="PRU01251"/>
    </source>
</evidence>
<dbReference type="GO" id="GO:0016887">
    <property type="term" value="F:ATP hydrolysis activity"/>
    <property type="evidence" value="ECO:0007669"/>
    <property type="project" value="InterPro"/>
</dbReference>
<dbReference type="Pfam" id="PF10431">
    <property type="entry name" value="ClpB_D2-small"/>
    <property type="match status" value="1"/>
</dbReference>
<evidence type="ECO:0000256" key="3">
    <source>
        <dbReference type="ARBA" id="ARBA00022741"/>
    </source>
</evidence>
<dbReference type="InterPro" id="IPR019489">
    <property type="entry name" value="Clp_ATPase_C"/>
</dbReference>
<dbReference type="STRING" id="1798468.A2110_02910"/>
<comment type="similarity">
    <text evidence="1 8">Belongs to the ClpA/ClpB family.</text>
</comment>
<dbReference type="Pfam" id="PF07724">
    <property type="entry name" value="AAA_2"/>
    <property type="match status" value="1"/>
</dbReference>
<dbReference type="Pfam" id="PF17871">
    <property type="entry name" value="AAA_lid_9"/>
    <property type="match status" value="1"/>
</dbReference>
<dbReference type="PROSITE" id="PS51903">
    <property type="entry name" value="CLP_R"/>
    <property type="match status" value="1"/>
</dbReference>
<comment type="subunit">
    <text evidence="6">Homohexamer. The oligomerization is ATP-dependent.</text>
</comment>
<dbReference type="SUPFAM" id="SSF52540">
    <property type="entry name" value="P-loop containing nucleoside triphosphate hydrolases"/>
    <property type="match status" value="2"/>
</dbReference>
<protein>
    <submittedName>
        <fullName evidence="11">ATP-dependent chaperone ClpB</fullName>
    </submittedName>
</protein>
<dbReference type="InterPro" id="IPR027417">
    <property type="entry name" value="P-loop_NTPase"/>
</dbReference>
<name>A0A1F6BKW9_9BACT</name>
<evidence type="ECO:0000256" key="6">
    <source>
        <dbReference type="ARBA" id="ARBA00026057"/>
    </source>
</evidence>
<dbReference type="InterPro" id="IPR004176">
    <property type="entry name" value="Clp_R_N"/>
</dbReference>
<evidence type="ECO:0000256" key="5">
    <source>
        <dbReference type="ARBA" id="ARBA00023186"/>
    </source>
</evidence>
<dbReference type="PROSITE" id="PS00871">
    <property type="entry name" value="CLPAB_2"/>
    <property type="match status" value="1"/>
</dbReference>
<keyword evidence="3 8" id="KW-0547">Nucleotide-binding</keyword>
<dbReference type="GO" id="GO:0005524">
    <property type="term" value="F:ATP binding"/>
    <property type="evidence" value="ECO:0007669"/>
    <property type="project" value="UniProtKB-KW"/>
</dbReference>
<evidence type="ECO:0000256" key="9">
    <source>
        <dbReference type="SAM" id="Coils"/>
    </source>
</evidence>